<comment type="caution">
    <text evidence="2">The sequence shown here is derived from an EMBL/GenBank/DDBJ whole genome shotgun (WGS) entry which is preliminary data.</text>
</comment>
<dbReference type="PANTHER" id="PTHR48207">
    <property type="entry name" value="SUCCINATE--HYDROXYMETHYLGLUTARATE COA-TRANSFERASE"/>
    <property type="match status" value="1"/>
</dbReference>
<dbReference type="GO" id="GO:0016740">
    <property type="term" value="F:transferase activity"/>
    <property type="evidence" value="ECO:0007669"/>
    <property type="project" value="UniProtKB-KW"/>
</dbReference>
<accession>A0ABY1QFM8</accession>
<keyword evidence="1 2" id="KW-0808">Transferase</keyword>
<dbReference type="Proteomes" id="UP001158049">
    <property type="component" value="Unassembled WGS sequence"/>
</dbReference>
<protein>
    <submittedName>
        <fullName evidence="2">Formyl-CoA transferase</fullName>
    </submittedName>
</protein>
<dbReference type="InterPro" id="IPR003673">
    <property type="entry name" value="CoA-Trfase_fam_III"/>
</dbReference>
<evidence type="ECO:0000313" key="3">
    <source>
        <dbReference type="Proteomes" id="UP001158049"/>
    </source>
</evidence>
<dbReference type="Pfam" id="PF02515">
    <property type="entry name" value="CoA_transf_3"/>
    <property type="match status" value="1"/>
</dbReference>
<dbReference type="InterPro" id="IPR050483">
    <property type="entry name" value="CoA-transferase_III_domain"/>
</dbReference>
<dbReference type="RefSeq" id="WP_283443300.1">
    <property type="nucleotide sequence ID" value="NZ_FXUL01000012.1"/>
</dbReference>
<dbReference type="Gene3D" id="3.40.50.10540">
    <property type="entry name" value="Crotonobetainyl-coa:carnitine coa-transferase, domain 1"/>
    <property type="match status" value="1"/>
</dbReference>
<dbReference type="PANTHER" id="PTHR48207:SF3">
    <property type="entry name" value="SUCCINATE--HYDROXYMETHYLGLUTARATE COA-TRANSFERASE"/>
    <property type="match status" value="1"/>
</dbReference>
<evidence type="ECO:0000313" key="2">
    <source>
        <dbReference type="EMBL" id="SMP67105.1"/>
    </source>
</evidence>
<dbReference type="Gene3D" id="3.30.1540.10">
    <property type="entry name" value="formyl-coa transferase, domain 3"/>
    <property type="match status" value="1"/>
</dbReference>
<dbReference type="SUPFAM" id="SSF89796">
    <property type="entry name" value="CoA-transferase family III (CaiB/BaiF)"/>
    <property type="match status" value="1"/>
</dbReference>
<proteinExistence type="predicted"/>
<reference evidence="2 3" key="1">
    <citation type="submission" date="2017-05" db="EMBL/GenBank/DDBJ databases">
        <authorList>
            <person name="Varghese N."/>
            <person name="Submissions S."/>
        </authorList>
    </citation>
    <scope>NUCLEOTIDE SEQUENCE [LARGE SCALE GENOMIC DNA]</scope>
    <source>
        <strain evidence="2 3">DSM 26001</strain>
    </source>
</reference>
<organism evidence="2 3">
    <name type="scientific">Noviherbaspirillum suwonense</name>
    <dbReference type="NCBI Taxonomy" id="1224511"/>
    <lineage>
        <taxon>Bacteria</taxon>
        <taxon>Pseudomonadati</taxon>
        <taxon>Pseudomonadota</taxon>
        <taxon>Betaproteobacteria</taxon>
        <taxon>Burkholderiales</taxon>
        <taxon>Oxalobacteraceae</taxon>
        <taxon>Noviherbaspirillum</taxon>
    </lineage>
</organism>
<sequence length="422" mass="45687">MTMLHKKEYTPDARGPLHGIRVVDLSRLVAGNMLTLQLADFGADVIKIEPLKGDTLRAFRTNGLETFWKAYARNKKSVCLDFRRAEGIELVLQLAAQADVLVESFRPGVMEEMGLGPDVLLRLNPGLVIARISGWGQTGPYRHKPGFGTLVEGYSGFAAMNGFADREPVLPPMFLGDMATGLYGASAVMTALWNVRVNHGDGQVIDLSLFEPTLSILGPHAANFKLTGTVKARTGSRSSTTAPRNAYQTLDKKWLCLSTSTQTMAERLFAAIGRADMNSDQRFSSNAARLAHLEEVELVVQNFISQKTLAENLSLFDRAGVTIGPIYDAAQLVDDPYVIERESIVEIEDDELGLMPVHNIVPRLQGTPGSFRMAAPVMGQHSAELLEPLLGSASYRRLVGEGVIVEGSLATSAAASSTAAET</sequence>
<dbReference type="EMBL" id="FXUL01000012">
    <property type="protein sequence ID" value="SMP67105.1"/>
    <property type="molecule type" value="Genomic_DNA"/>
</dbReference>
<dbReference type="InterPro" id="IPR044855">
    <property type="entry name" value="CoA-Trfase_III_dom3_sf"/>
</dbReference>
<evidence type="ECO:0000256" key="1">
    <source>
        <dbReference type="ARBA" id="ARBA00022679"/>
    </source>
</evidence>
<gene>
    <name evidence="2" type="ORF">SAMN06295970_112101</name>
</gene>
<keyword evidence="3" id="KW-1185">Reference proteome</keyword>
<dbReference type="InterPro" id="IPR023606">
    <property type="entry name" value="CoA-Trfase_III_dom_1_sf"/>
</dbReference>
<name>A0ABY1QFM8_9BURK</name>